<evidence type="ECO:0000256" key="3">
    <source>
        <dbReference type="ARBA" id="ARBA00022692"/>
    </source>
</evidence>
<evidence type="ECO:0000313" key="14">
    <source>
        <dbReference type="Proteomes" id="UP000823405"/>
    </source>
</evidence>
<protein>
    <recommendedName>
        <fullName evidence="10">Palmitoyltransferase</fullName>
        <ecNumber evidence="10">2.3.1.225</ecNumber>
    </recommendedName>
</protein>
<feature type="transmembrane region" description="Helical" evidence="10">
    <location>
        <begin position="6"/>
        <end position="30"/>
    </location>
</feature>
<sequence length="710" mass="79240">MLFTGSRYIVAGVTLLIAYIAITSQVFVFIPWLMSISSQTTLMVLVPFNIGVGFIYWHYYLACTTEPGSTPPGWGKGQNDVTDEVEKKGTDTAAAGDTDDIAVGRSTAIENQDIACEIRDRSNNSNNNNCKDTTATTLLTKSKKKKTPLPRYCKNCEAFKPPRSHHCRICKKCVLKMDHHCPWINNCVGHFNYGHFLRFITWVTITTGACMVLLLARVWDAIQNESRYLYRDDGPTKAQIIFLAVNIIVDGGVLLAVGILCIYHLWCLMSNTSTIEVWEQEKVEAMVKKGKLRKAKFPYDVGCLRNYRQILGENAFLWLWPQSMQGSGTEFEVTDDKDAASVWPPREYLTSKRQARTFVSEYASSSGVHRQGRVGAGVKGGKSRNLSTLSTPITPDTALNQGGGRRSRIPSRGSTTSGAAAPPHFPTHVRRGSEGWVVQDLTVQQRADLYDRQLRYQQVHGQQQQAYLEAQAVDGEVEDYQEGLSDIEGDVYSQLPGGMQGNRGYEGYNDDVEYYDEEEDEEYVSSDYSDDIPYDVASDEWDENEYDVYDEEDDRYEDEVGSDLDQHNPYLAYADEEEGEEGDYDEDVDVDDEVTLNGKDRHKIGRFFDTISRSTGLDGVGRGGEEVDDWDEGEGIDVGCRPPGLMAKGVGIPETPYSTAATSTGQKTFYTMMLEREQALKEQITASGGSSGGAVETKTKTKTKKKKKSK</sequence>
<reference evidence="13" key="1">
    <citation type="journal article" date="2020" name="Fungal Divers.">
        <title>Resolving the Mortierellaceae phylogeny through synthesis of multi-gene phylogenetics and phylogenomics.</title>
        <authorList>
            <person name="Vandepol N."/>
            <person name="Liber J."/>
            <person name="Desiro A."/>
            <person name="Na H."/>
            <person name="Kennedy M."/>
            <person name="Barry K."/>
            <person name="Grigoriev I.V."/>
            <person name="Miller A.N."/>
            <person name="O'Donnell K."/>
            <person name="Stajich J.E."/>
            <person name="Bonito G."/>
        </authorList>
    </citation>
    <scope>NUCLEOTIDE SEQUENCE</scope>
    <source>
        <strain evidence="13">NVP60</strain>
    </source>
</reference>
<evidence type="ECO:0000256" key="7">
    <source>
        <dbReference type="ARBA" id="ARBA00023288"/>
    </source>
</evidence>
<dbReference type="InterPro" id="IPR001594">
    <property type="entry name" value="Palmitoyltrfase_DHHC"/>
</dbReference>
<evidence type="ECO:0000256" key="2">
    <source>
        <dbReference type="ARBA" id="ARBA00022679"/>
    </source>
</evidence>
<feature type="compositionally biased region" description="Polar residues" evidence="11">
    <location>
        <begin position="384"/>
        <end position="400"/>
    </location>
</feature>
<name>A0A9P6UW54_9FUNG</name>
<keyword evidence="7" id="KW-0449">Lipoprotein</keyword>
<feature type="domain" description="Palmitoyltransferase DHHC" evidence="12">
    <location>
        <begin position="150"/>
        <end position="280"/>
    </location>
</feature>
<feature type="region of interest" description="Disordered" evidence="11">
    <location>
        <begin position="618"/>
        <end position="642"/>
    </location>
</feature>
<feature type="region of interest" description="Disordered" evidence="11">
    <location>
        <begin position="371"/>
        <end position="430"/>
    </location>
</feature>
<dbReference type="AlphaFoldDB" id="A0A9P6UW54"/>
<keyword evidence="8 10" id="KW-0012">Acyltransferase</keyword>
<gene>
    <name evidence="13" type="primary">PFA4_2</name>
    <name evidence="13" type="ORF">BGZ97_007411</name>
</gene>
<dbReference type="PROSITE" id="PS50216">
    <property type="entry name" value="DHHC"/>
    <property type="match status" value="1"/>
</dbReference>
<feature type="transmembrane region" description="Helical" evidence="10">
    <location>
        <begin position="240"/>
        <end position="266"/>
    </location>
</feature>
<comment type="domain">
    <text evidence="10">The DHHC domain is required for palmitoyltransferase activity.</text>
</comment>
<feature type="region of interest" description="Disordered" evidence="11">
    <location>
        <begin position="681"/>
        <end position="710"/>
    </location>
</feature>
<keyword evidence="2 10" id="KW-0808">Transferase</keyword>
<proteinExistence type="inferred from homology"/>
<dbReference type="EC" id="2.3.1.225" evidence="10"/>
<dbReference type="EMBL" id="JAAAIN010000033">
    <property type="protein sequence ID" value="KAG0322323.1"/>
    <property type="molecule type" value="Genomic_DNA"/>
</dbReference>
<dbReference type="Proteomes" id="UP000823405">
    <property type="component" value="Unassembled WGS sequence"/>
</dbReference>
<dbReference type="InterPro" id="IPR039859">
    <property type="entry name" value="PFA4/ZDH16/20/ERF2-like"/>
</dbReference>
<keyword evidence="14" id="KW-1185">Reference proteome</keyword>
<feature type="compositionally biased region" description="Acidic residues" evidence="11">
    <location>
        <begin position="626"/>
        <end position="635"/>
    </location>
</feature>
<evidence type="ECO:0000256" key="6">
    <source>
        <dbReference type="ARBA" id="ARBA00023139"/>
    </source>
</evidence>
<comment type="catalytic activity">
    <reaction evidence="9 10">
        <text>L-cysteinyl-[protein] + hexadecanoyl-CoA = S-hexadecanoyl-L-cysteinyl-[protein] + CoA</text>
        <dbReference type="Rhea" id="RHEA:36683"/>
        <dbReference type="Rhea" id="RHEA-COMP:10131"/>
        <dbReference type="Rhea" id="RHEA-COMP:11032"/>
        <dbReference type="ChEBI" id="CHEBI:29950"/>
        <dbReference type="ChEBI" id="CHEBI:57287"/>
        <dbReference type="ChEBI" id="CHEBI:57379"/>
        <dbReference type="ChEBI" id="CHEBI:74151"/>
        <dbReference type="EC" id="2.3.1.225"/>
    </reaction>
</comment>
<dbReference type="GO" id="GO:0016020">
    <property type="term" value="C:membrane"/>
    <property type="evidence" value="ECO:0007669"/>
    <property type="project" value="UniProtKB-SubCell"/>
</dbReference>
<keyword evidence="3 10" id="KW-0812">Transmembrane</keyword>
<dbReference type="GO" id="GO:0019706">
    <property type="term" value="F:protein-cysteine S-palmitoyltransferase activity"/>
    <property type="evidence" value="ECO:0007669"/>
    <property type="project" value="UniProtKB-EC"/>
</dbReference>
<evidence type="ECO:0000256" key="10">
    <source>
        <dbReference type="RuleBase" id="RU079119"/>
    </source>
</evidence>
<dbReference type="Pfam" id="PF01529">
    <property type="entry name" value="DHHC"/>
    <property type="match status" value="1"/>
</dbReference>
<keyword evidence="6" id="KW-0564">Palmitate</keyword>
<evidence type="ECO:0000256" key="11">
    <source>
        <dbReference type="SAM" id="MobiDB-lite"/>
    </source>
</evidence>
<organism evidence="13 14">
    <name type="scientific">Linnemannia gamsii</name>
    <dbReference type="NCBI Taxonomy" id="64522"/>
    <lineage>
        <taxon>Eukaryota</taxon>
        <taxon>Fungi</taxon>
        <taxon>Fungi incertae sedis</taxon>
        <taxon>Mucoromycota</taxon>
        <taxon>Mortierellomycotina</taxon>
        <taxon>Mortierellomycetes</taxon>
        <taxon>Mortierellales</taxon>
        <taxon>Mortierellaceae</taxon>
        <taxon>Linnemannia</taxon>
    </lineage>
</organism>
<evidence type="ECO:0000259" key="12">
    <source>
        <dbReference type="Pfam" id="PF01529"/>
    </source>
</evidence>
<feature type="transmembrane region" description="Helical" evidence="10">
    <location>
        <begin position="199"/>
        <end position="219"/>
    </location>
</feature>
<evidence type="ECO:0000256" key="9">
    <source>
        <dbReference type="ARBA" id="ARBA00048048"/>
    </source>
</evidence>
<evidence type="ECO:0000256" key="8">
    <source>
        <dbReference type="ARBA" id="ARBA00023315"/>
    </source>
</evidence>
<evidence type="ECO:0000256" key="1">
    <source>
        <dbReference type="ARBA" id="ARBA00004141"/>
    </source>
</evidence>
<comment type="similarity">
    <text evidence="10">Belongs to the DHHC palmitoyltransferase family.</text>
</comment>
<dbReference type="PANTHER" id="PTHR12246">
    <property type="entry name" value="PALMITOYLTRANSFERASE ZDHHC16"/>
    <property type="match status" value="1"/>
</dbReference>
<accession>A0A9P6UW54</accession>
<evidence type="ECO:0000256" key="5">
    <source>
        <dbReference type="ARBA" id="ARBA00023136"/>
    </source>
</evidence>
<evidence type="ECO:0000313" key="13">
    <source>
        <dbReference type="EMBL" id="KAG0322323.1"/>
    </source>
</evidence>
<dbReference type="OrthoDB" id="331948at2759"/>
<keyword evidence="5 10" id="KW-0472">Membrane</keyword>
<feature type="compositionally biased region" description="Basic residues" evidence="11">
    <location>
        <begin position="700"/>
        <end position="710"/>
    </location>
</feature>
<keyword evidence="4 10" id="KW-1133">Transmembrane helix</keyword>
<feature type="transmembrane region" description="Helical" evidence="10">
    <location>
        <begin position="42"/>
        <end position="60"/>
    </location>
</feature>
<evidence type="ECO:0000256" key="4">
    <source>
        <dbReference type="ARBA" id="ARBA00022989"/>
    </source>
</evidence>
<comment type="caution">
    <text evidence="13">The sequence shown here is derived from an EMBL/GenBank/DDBJ whole genome shotgun (WGS) entry which is preliminary data.</text>
</comment>
<comment type="subcellular location">
    <subcellularLocation>
        <location evidence="1">Membrane</location>
        <topology evidence="1">Multi-pass membrane protein</topology>
    </subcellularLocation>
</comment>